<proteinExistence type="predicted"/>
<dbReference type="PANTHER" id="PTHR12558">
    <property type="entry name" value="CELL DIVISION CYCLE 16,23,27"/>
    <property type="match status" value="1"/>
</dbReference>
<dbReference type="Gene3D" id="1.25.40.10">
    <property type="entry name" value="Tetratricopeptide repeat domain"/>
    <property type="match status" value="2"/>
</dbReference>
<evidence type="ECO:0000313" key="3">
    <source>
        <dbReference type="Proteomes" id="UP000316626"/>
    </source>
</evidence>
<dbReference type="InterPro" id="IPR019734">
    <property type="entry name" value="TPR_rpt"/>
</dbReference>
<dbReference type="InterPro" id="IPR011990">
    <property type="entry name" value="TPR-like_helical_dom_sf"/>
</dbReference>
<dbReference type="EMBL" id="VDGI01000009">
    <property type="protein sequence ID" value="TQR19966.1"/>
    <property type="molecule type" value="Genomic_DNA"/>
</dbReference>
<dbReference type="AlphaFoldDB" id="A0A544TR83"/>
<evidence type="ECO:0000313" key="2">
    <source>
        <dbReference type="EMBL" id="TQR19966.1"/>
    </source>
</evidence>
<organism evidence="2 3">
    <name type="scientific">Psychrobacillus vulpis</name>
    <dbReference type="NCBI Taxonomy" id="2325572"/>
    <lineage>
        <taxon>Bacteria</taxon>
        <taxon>Bacillati</taxon>
        <taxon>Bacillota</taxon>
        <taxon>Bacilli</taxon>
        <taxon>Bacillales</taxon>
        <taxon>Bacillaceae</taxon>
        <taxon>Psychrobacillus</taxon>
    </lineage>
</organism>
<protein>
    <submittedName>
        <fullName evidence="2">Tetratricopeptide repeat protein</fullName>
    </submittedName>
</protein>
<comment type="caution">
    <text evidence="2">The sequence shown here is derived from an EMBL/GenBank/DDBJ whole genome shotgun (WGS) entry which is preliminary data.</text>
</comment>
<feature type="repeat" description="TPR" evidence="1">
    <location>
        <begin position="60"/>
        <end position="93"/>
    </location>
</feature>
<keyword evidence="1" id="KW-0802">TPR repeat</keyword>
<dbReference type="SMART" id="SM00028">
    <property type="entry name" value="TPR"/>
    <property type="match status" value="5"/>
</dbReference>
<dbReference type="Pfam" id="PF14559">
    <property type="entry name" value="TPR_19"/>
    <property type="match status" value="2"/>
</dbReference>
<reference evidence="2 3" key="1">
    <citation type="submission" date="2019-06" db="EMBL/GenBank/DDBJ databases">
        <title>Psychrobacillus vulpis sp. nov., a new species isolated from feces of a red fox that inhabits in The Tablas de Daimiel Natural Park, Albacete, Spain.</title>
        <authorList>
            <person name="Rodriguez M."/>
            <person name="Reina J.C."/>
            <person name="Bejar V."/>
            <person name="Llamas I."/>
        </authorList>
    </citation>
    <scope>NUCLEOTIDE SEQUENCE [LARGE SCALE GENOMIC DNA]</scope>
    <source>
        <strain evidence="2 3">Z8</strain>
    </source>
</reference>
<keyword evidence="3" id="KW-1185">Reference proteome</keyword>
<dbReference type="PANTHER" id="PTHR12558:SF13">
    <property type="entry name" value="CELL DIVISION CYCLE PROTEIN 27 HOMOLOG"/>
    <property type="match status" value="1"/>
</dbReference>
<dbReference type="PROSITE" id="PS50005">
    <property type="entry name" value="TPR"/>
    <property type="match status" value="1"/>
</dbReference>
<sequence>MKLKPPVSHRFLGEFILPLKNVVPRRGVLETFLIIFRRIILNNKSKKVLKENIISFLPNGEYYYKKALDELQKEQYEKAHKYLKRAVDLSPNDPLILMQYAILQMELDKFDFAHELLRDAHEIDPNEAEIVFLLAEVSAHLGNFMEANRFARKYLEMDIHGEYTEEAMEIVDFTEQEDIESLQMDSPSSEALFLQEKSRRLMEQGKFQEAVELLESIITDNPDFWAAYNNLALAYFYIGEEEQAKALLHQVLHENRGNIHALCNLAVIHYYEKNTEELEEMTDFLSKINPYFMEHRYKLGATFALIGKYEEAYKWLRSLQRKGFEGDPGFYFWLSHSAYFAGHEEVSRNAWKALLKLDPEKAGFEPWLPQIKEMHGNGSEHQKDFILEKVQNKHVSERIFGFYLLGKSKHRQEIISHPKWIVVEELTTMEKLFLAQSLGHEFSENSVAEKAFLRAIAATDLLYEKYKPLSQPATYLFQMWFMLVERALEKGYGFKNPKALAAATEYMFQSSRSKNVTKKQYAEQYGITTSTLTKYVNELIQFLPLFDA</sequence>
<dbReference type="Proteomes" id="UP000316626">
    <property type="component" value="Unassembled WGS sequence"/>
</dbReference>
<gene>
    <name evidence="2" type="ORF">FG384_09910</name>
</gene>
<evidence type="ECO:0000256" key="1">
    <source>
        <dbReference type="PROSITE-ProRule" id="PRU00339"/>
    </source>
</evidence>
<dbReference type="OrthoDB" id="600613at2"/>
<name>A0A544TR83_9BACI</name>
<accession>A0A544TR83</accession>
<dbReference type="SUPFAM" id="SSF48452">
    <property type="entry name" value="TPR-like"/>
    <property type="match status" value="2"/>
</dbReference>